<dbReference type="SUPFAM" id="SSF102588">
    <property type="entry name" value="LmbE-like"/>
    <property type="match status" value="1"/>
</dbReference>
<gene>
    <name evidence="1" type="ORF">JL102_23060</name>
</gene>
<accession>A0A937FA08</accession>
<evidence type="ECO:0000313" key="2">
    <source>
        <dbReference type="Proteomes" id="UP000659388"/>
    </source>
</evidence>
<reference evidence="1" key="1">
    <citation type="submission" date="2021-01" db="EMBL/GenBank/DDBJ databases">
        <title>Fulvivirga kasyanovii gen. nov., sp nov., a novel member of the phylum Bacteroidetes isolated from seawater in a mussel farm.</title>
        <authorList>
            <person name="Zhao L.-H."/>
            <person name="Wang Z.-J."/>
        </authorList>
    </citation>
    <scope>NUCLEOTIDE SEQUENCE</scope>
    <source>
        <strain evidence="1">2943</strain>
    </source>
</reference>
<organism evidence="1 2">
    <name type="scientific">Fulvivirga sediminis</name>
    <dbReference type="NCBI Taxonomy" id="2803949"/>
    <lineage>
        <taxon>Bacteria</taxon>
        <taxon>Pseudomonadati</taxon>
        <taxon>Bacteroidota</taxon>
        <taxon>Cytophagia</taxon>
        <taxon>Cytophagales</taxon>
        <taxon>Fulvivirgaceae</taxon>
        <taxon>Fulvivirga</taxon>
    </lineage>
</organism>
<dbReference type="EMBL" id="JAESIY010000025">
    <property type="protein sequence ID" value="MBL3659046.1"/>
    <property type="molecule type" value="Genomic_DNA"/>
</dbReference>
<sequence length="231" mass="26692">MIKKYINNRKLTFLSPHYDDIAFSLAGLMPLILENVDTCELINVFSNSNFIYERVSHIKLSTHLRKNEDEIAMSSLGPIDLKYAGFDEALVRNNKRSSLFIQGPKHLKKTDLLLISDLTNFLLKVPEDRIMFIPAGFGGHTDHIILHEAAKPLPHCKIYYSDLPYATDDILYINQYGIRSTQTKKKISVRVTSTMISLHLQVCKMYKTQFREMFADPISKFLKINGYQLWM</sequence>
<keyword evidence="2" id="KW-1185">Reference proteome</keyword>
<dbReference type="Proteomes" id="UP000659388">
    <property type="component" value="Unassembled WGS sequence"/>
</dbReference>
<dbReference type="InterPro" id="IPR024078">
    <property type="entry name" value="LmbE-like_dom_sf"/>
</dbReference>
<proteinExistence type="predicted"/>
<dbReference type="Gene3D" id="3.40.50.10320">
    <property type="entry name" value="LmbE-like"/>
    <property type="match status" value="1"/>
</dbReference>
<evidence type="ECO:0000313" key="1">
    <source>
        <dbReference type="EMBL" id="MBL3659046.1"/>
    </source>
</evidence>
<dbReference type="AlphaFoldDB" id="A0A937FA08"/>
<protein>
    <submittedName>
        <fullName evidence="1">PIG-L family deacetylase</fullName>
    </submittedName>
</protein>
<name>A0A937FA08_9BACT</name>
<comment type="caution">
    <text evidence="1">The sequence shown here is derived from an EMBL/GenBank/DDBJ whole genome shotgun (WGS) entry which is preliminary data.</text>
</comment>
<dbReference type="RefSeq" id="WP_202246840.1">
    <property type="nucleotide sequence ID" value="NZ_JAESIY010000025.1"/>
</dbReference>